<dbReference type="Proteomes" id="UP000076442">
    <property type="component" value="Unassembled WGS sequence"/>
</dbReference>
<organism evidence="2 3">
    <name type="scientific">Bacillus subtilis</name>
    <dbReference type="NCBI Taxonomy" id="1423"/>
    <lineage>
        <taxon>Bacteria</taxon>
        <taxon>Bacillati</taxon>
        <taxon>Bacillota</taxon>
        <taxon>Bacilli</taxon>
        <taxon>Bacillales</taxon>
        <taxon>Bacillaceae</taxon>
        <taxon>Bacillus</taxon>
    </lineage>
</organism>
<dbReference type="InterPro" id="IPR010982">
    <property type="entry name" value="Lambda_DNA-bd_dom_sf"/>
</dbReference>
<feature type="domain" description="HTH cro/C1-type" evidence="1">
    <location>
        <begin position="36"/>
        <end position="79"/>
    </location>
</feature>
<evidence type="ECO:0000259" key="1">
    <source>
        <dbReference type="Pfam" id="PF01381"/>
    </source>
</evidence>
<dbReference type="InterPro" id="IPR001387">
    <property type="entry name" value="Cro/C1-type_HTH"/>
</dbReference>
<sequence>MTLWTKLFLKTGEGADMFSFFNIGKPRTRFGKWIDREGITQIEIEEKAKLSRGTVSKLCNDKEYVPKHSTWSKIERALKSMGYEVDREDYFSG</sequence>
<dbReference type="SUPFAM" id="SSF47413">
    <property type="entry name" value="lambda repressor-like DNA-binding domains"/>
    <property type="match status" value="1"/>
</dbReference>
<dbReference type="CDD" id="cd00093">
    <property type="entry name" value="HTH_XRE"/>
    <property type="match status" value="1"/>
</dbReference>
<dbReference type="AlphaFoldDB" id="A0AAP1E3A1"/>
<reference evidence="2 3" key="1">
    <citation type="submission" date="2015-09" db="EMBL/GenBank/DDBJ databases">
        <title>Spore heat resistance.</title>
        <authorList>
            <person name="Boekhorst J."/>
            <person name="Berendsen E.M."/>
            <person name="Wells-Bennik M.H."/>
            <person name="Kuipers O.P."/>
        </authorList>
    </citation>
    <scope>NUCLEOTIDE SEQUENCE [LARGE SCALE GENOMIC DNA]</scope>
    <source>
        <strain evidence="2 3">B4122</strain>
    </source>
</reference>
<dbReference type="GO" id="GO:0003677">
    <property type="term" value="F:DNA binding"/>
    <property type="evidence" value="ECO:0007669"/>
    <property type="project" value="InterPro"/>
</dbReference>
<evidence type="ECO:0000313" key="2">
    <source>
        <dbReference type="EMBL" id="KZD90369.1"/>
    </source>
</evidence>
<protein>
    <recommendedName>
        <fullName evidence="1">HTH cro/C1-type domain-containing protein</fullName>
    </recommendedName>
</protein>
<evidence type="ECO:0000313" key="3">
    <source>
        <dbReference type="Proteomes" id="UP000076442"/>
    </source>
</evidence>
<gene>
    <name evidence="2" type="ORF">B4122_3290</name>
</gene>
<proteinExistence type="predicted"/>
<comment type="caution">
    <text evidence="2">The sequence shown here is derived from an EMBL/GenBank/DDBJ whole genome shotgun (WGS) entry which is preliminary data.</text>
</comment>
<name>A0AAP1E3A1_BACIU</name>
<dbReference type="EMBL" id="LJZV01000016">
    <property type="protein sequence ID" value="KZD90369.1"/>
    <property type="molecule type" value="Genomic_DNA"/>
</dbReference>
<accession>A0AAP1E3A1</accession>
<dbReference type="Pfam" id="PF01381">
    <property type="entry name" value="HTH_3"/>
    <property type="match status" value="1"/>
</dbReference>
<dbReference type="Gene3D" id="1.10.260.40">
    <property type="entry name" value="lambda repressor-like DNA-binding domains"/>
    <property type="match status" value="1"/>
</dbReference>